<dbReference type="AlphaFoldDB" id="A0AAE1KSW7"/>
<dbReference type="EMBL" id="JAWQEG010000974">
    <property type="protein sequence ID" value="KAK3883599.1"/>
    <property type="molecule type" value="Genomic_DNA"/>
</dbReference>
<dbReference type="Proteomes" id="UP001286313">
    <property type="component" value="Unassembled WGS sequence"/>
</dbReference>
<protein>
    <submittedName>
        <fullName evidence="1">Uncharacterized protein</fullName>
    </submittedName>
</protein>
<organism evidence="1 2">
    <name type="scientific">Petrolisthes cinctipes</name>
    <name type="common">Flat porcelain crab</name>
    <dbReference type="NCBI Taxonomy" id="88211"/>
    <lineage>
        <taxon>Eukaryota</taxon>
        <taxon>Metazoa</taxon>
        <taxon>Ecdysozoa</taxon>
        <taxon>Arthropoda</taxon>
        <taxon>Crustacea</taxon>
        <taxon>Multicrustacea</taxon>
        <taxon>Malacostraca</taxon>
        <taxon>Eumalacostraca</taxon>
        <taxon>Eucarida</taxon>
        <taxon>Decapoda</taxon>
        <taxon>Pleocyemata</taxon>
        <taxon>Anomura</taxon>
        <taxon>Galatheoidea</taxon>
        <taxon>Porcellanidae</taxon>
        <taxon>Petrolisthes</taxon>
    </lineage>
</organism>
<comment type="caution">
    <text evidence="1">The sequence shown here is derived from an EMBL/GenBank/DDBJ whole genome shotgun (WGS) entry which is preliminary data.</text>
</comment>
<gene>
    <name evidence="1" type="ORF">Pcinc_012102</name>
</gene>
<sequence>MEVCMVESVGKEYRYIPEHWRGPLTIHNCKSTQENVYGDLSWGIHIREDTLDDLLSLCVLARKTNPLFSPWFHETRRQTKKKLSAVYLHS</sequence>
<evidence type="ECO:0000313" key="2">
    <source>
        <dbReference type="Proteomes" id="UP001286313"/>
    </source>
</evidence>
<keyword evidence="2" id="KW-1185">Reference proteome</keyword>
<accession>A0AAE1KSW7</accession>
<name>A0AAE1KSW7_PETCI</name>
<proteinExistence type="predicted"/>
<evidence type="ECO:0000313" key="1">
    <source>
        <dbReference type="EMBL" id="KAK3883599.1"/>
    </source>
</evidence>
<reference evidence="1" key="1">
    <citation type="submission" date="2023-10" db="EMBL/GenBank/DDBJ databases">
        <title>Genome assemblies of two species of porcelain crab, Petrolisthes cinctipes and Petrolisthes manimaculis (Anomura: Porcellanidae).</title>
        <authorList>
            <person name="Angst P."/>
        </authorList>
    </citation>
    <scope>NUCLEOTIDE SEQUENCE</scope>
    <source>
        <strain evidence="1">PB745_01</strain>
        <tissue evidence="1">Gill</tissue>
    </source>
</reference>